<dbReference type="Proteomes" id="UP000728185">
    <property type="component" value="Unassembled WGS sequence"/>
</dbReference>
<feature type="non-terminal residue" evidence="2">
    <location>
        <position position="613"/>
    </location>
</feature>
<name>A0A8E0RT04_9TREM</name>
<dbReference type="EMBL" id="LUCM01005477">
    <property type="protein sequence ID" value="KAA0192771.1"/>
    <property type="molecule type" value="Genomic_DNA"/>
</dbReference>
<gene>
    <name evidence="2" type="ORF">FBUS_09421</name>
</gene>
<evidence type="ECO:0000256" key="1">
    <source>
        <dbReference type="SAM" id="MobiDB-lite"/>
    </source>
</evidence>
<feature type="compositionally biased region" description="Basic and acidic residues" evidence="1">
    <location>
        <begin position="591"/>
        <end position="613"/>
    </location>
</feature>
<sequence length="613" mass="66741">MNPVIHQVRMTLDLSSTSDNSNVELSSTASEAARHRMKMTQLRREFLSNPGACLGVQQLESSIVYSIPTVSVLTSSSINPGEFTSSFAFAQPFETNSQGSDPKAVKPFSYLPQSNAVLPASYTPSTNGCMPHRLSMTNSVNATSVFSTPMTSSVPKGRPLSLVKVEHANERSAYLDSSPVLTPPDSKVHIDSTHTESPDTLSQHMFDNRSCATCVPDWPTTCHDSHRPTTELVSSYRPITLHSPSSSPTLKHIASPNNCLPVDGLCVPMPHHPSHAYSNQIIDRTNQMPHQPLRQFSRSMSYGDPCDSRSASSGSKRLSSPVCAGNQGKFVEHLPSSMMQEQGSSTNGQNEKRSSGQGMDYQLHKMRTTLKDFNIQLSQIDSTLGRIQSFGSLNQYLASASDPDDMDPDADVDEPLWNPRHTPPPLVDHNQLSNTTSDHLSSRSDVGNSFECETGIVTAHRTTDVGRQAPTLSSSLGASLSTLSSSVWSSLSSSVIPTNGNMVLTRVPNSVMMSKTTTNNAHAKVENWNNDLSATAAPNSPIVETVNHPLTPENSRKLDQSKFDTEFRARASQADALRFVDSSSSNSSRNYDPDRRVSPTSEKFRSGTEPNKQ</sequence>
<evidence type="ECO:0000313" key="3">
    <source>
        <dbReference type="Proteomes" id="UP000728185"/>
    </source>
</evidence>
<feature type="region of interest" description="Disordered" evidence="1">
    <location>
        <begin position="173"/>
        <end position="201"/>
    </location>
</feature>
<protein>
    <submittedName>
        <fullName evidence="2">Protein KRI1 protein</fullName>
    </submittedName>
</protein>
<feature type="compositionally biased region" description="Low complexity" evidence="1">
    <location>
        <begin position="308"/>
        <end position="320"/>
    </location>
</feature>
<feature type="region of interest" description="Disordered" evidence="1">
    <location>
        <begin position="296"/>
        <end position="322"/>
    </location>
</feature>
<accession>A0A8E0RT04</accession>
<feature type="region of interest" description="Disordered" evidence="1">
    <location>
        <begin position="422"/>
        <end position="447"/>
    </location>
</feature>
<reference evidence="2" key="1">
    <citation type="submission" date="2019-05" db="EMBL/GenBank/DDBJ databases">
        <title>Annotation for the trematode Fasciolopsis buski.</title>
        <authorList>
            <person name="Choi Y.-J."/>
        </authorList>
    </citation>
    <scope>NUCLEOTIDE SEQUENCE</scope>
    <source>
        <strain evidence="2">HT</strain>
        <tissue evidence="2">Whole worm</tissue>
    </source>
</reference>
<organism evidence="2 3">
    <name type="scientific">Fasciolopsis buskii</name>
    <dbReference type="NCBI Taxonomy" id="27845"/>
    <lineage>
        <taxon>Eukaryota</taxon>
        <taxon>Metazoa</taxon>
        <taxon>Spiralia</taxon>
        <taxon>Lophotrochozoa</taxon>
        <taxon>Platyhelminthes</taxon>
        <taxon>Trematoda</taxon>
        <taxon>Digenea</taxon>
        <taxon>Plagiorchiida</taxon>
        <taxon>Echinostomata</taxon>
        <taxon>Echinostomatoidea</taxon>
        <taxon>Fasciolidae</taxon>
        <taxon>Fasciolopsis</taxon>
    </lineage>
</organism>
<feature type="compositionally biased region" description="Polar residues" evidence="1">
    <location>
        <begin position="430"/>
        <end position="447"/>
    </location>
</feature>
<evidence type="ECO:0000313" key="2">
    <source>
        <dbReference type="EMBL" id="KAA0192771.1"/>
    </source>
</evidence>
<feature type="region of interest" description="Disordered" evidence="1">
    <location>
        <begin position="338"/>
        <end position="358"/>
    </location>
</feature>
<comment type="caution">
    <text evidence="2">The sequence shown here is derived from an EMBL/GenBank/DDBJ whole genome shotgun (WGS) entry which is preliminary data.</text>
</comment>
<feature type="compositionally biased region" description="Polar residues" evidence="1">
    <location>
        <begin position="338"/>
        <end position="349"/>
    </location>
</feature>
<feature type="region of interest" description="Disordered" evidence="1">
    <location>
        <begin position="578"/>
        <end position="613"/>
    </location>
</feature>
<dbReference type="AlphaFoldDB" id="A0A8E0RT04"/>
<proteinExistence type="predicted"/>
<feature type="compositionally biased region" description="Basic and acidic residues" evidence="1">
    <location>
        <begin position="186"/>
        <end position="197"/>
    </location>
</feature>
<keyword evidence="3" id="KW-1185">Reference proteome</keyword>